<evidence type="ECO:0000313" key="4">
    <source>
        <dbReference type="Proteomes" id="UP000472727"/>
    </source>
</evidence>
<evidence type="ECO:0000313" key="6">
    <source>
        <dbReference type="Proteomes" id="UP000483672"/>
    </source>
</evidence>
<comment type="caution">
    <text evidence="1">The sequence shown here is derived from an EMBL/GenBank/DDBJ whole genome shotgun (WGS) entry which is preliminary data.</text>
</comment>
<evidence type="ECO:0000313" key="1">
    <source>
        <dbReference type="EMBL" id="KAF3178151.1"/>
    </source>
</evidence>
<dbReference type="EMBL" id="WIWS01000009">
    <property type="protein sequence ID" value="KAF3226813.1"/>
    <property type="molecule type" value="Genomic_DNA"/>
</dbReference>
<dbReference type="AlphaFoldDB" id="A0A7C8PST3"/>
<sequence>MASERTKIGFFEDYAMNDDKDLTDYTHHLFPLACLYIKPTTKHIATTTTTTTTMPCRAHAWPLEETERCLEYIDRTHEVTLGTEVAFSRCATESRWCRRISEHRETEARRDIFKSWNYKLATGTPIIKKIRENTAMEIAVSAQ</sequence>
<reference evidence="4 5" key="1">
    <citation type="submission" date="2019-06" db="EMBL/GenBank/DDBJ databases">
        <authorList>
            <person name="Palmer J.M."/>
        </authorList>
    </citation>
    <scope>NUCLEOTIDE SEQUENCE [LARGE SCALE GENOMIC DNA]</scope>
    <source>
        <strain evidence="2 4">TWF106</strain>
        <strain evidence="3 6">TWF191</strain>
        <strain evidence="1 5">TWF788</strain>
    </source>
</reference>
<dbReference type="Proteomes" id="UP000479691">
    <property type="component" value="Unassembled WGS sequence"/>
</dbReference>
<organism evidence="1 5">
    <name type="scientific">Orbilia oligospora</name>
    <name type="common">Nematode-trapping fungus</name>
    <name type="synonym">Arthrobotrys oligospora</name>
    <dbReference type="NCBI Taxonomy" id="2813651"/>
    <lineage>
        <taxon>Eukaryota</taxon>
        <taxon>Fungi</taxon>
        <taxon>Dikarya</taxon>
        <taxon>Ascomycota</taxon>
        <taxon>Pezizomycotina</taxon>
        <taxon>Orbiliomycetes</taxon>
        <taxon>Orbiliales</taxon>
        <taxon>Orbiliaceae</taxon>
        <taxon>Orbilia</taxon>
    </lineage>
</organism>
<evidence type="ECO:0000313" key="2">
    <source>
        <dbReference type="EMBL" id="KAF3226813.1"/>
    </source>
</evidence>
<dbReference type="Proteomes" id="UP000472727">
    <property type="component" value="Unassembled WGS sequence"/>
</dbReference>
<accession>A0A7C8PST3</accession>
<gene>
    <name evidence="2" type="ORF">TWF106_011225</name>
    <name evidence="3" type="ORF">TWF191_001253</name>
    <name evidence="1" type="ORF">TWF788_007594</name>
</gene>
<protein>
    <submittedName>
        <fullName evidence="1">Uncharacterized protein</fullName>
    </submittedName>
</protein>
<proteinExistence type="predicted"/>
<evidence type="ECO:0000313" key="5">
    <source>
        <dbReference type="Proteomes" id="UP000479691"/>
    </source>
</evidence>
<dbReference type="EMBL" id="WIPF01000012">
    <property type="protein sequence ID" value="KAF3229531.1"/>
    <property type="molecule type" value="Genomic_DNA"/>
</dbReference>
<dbReference type="Proteomes" id="UP000483672">
    <property type="component" value="Unassembled WGS sequence"/>
</dbReference>
<name>A0A7C8PST3_ORBOL</name>
<dbReference type="EMBL" id="JAABOE010000042">
    <property type="protein sequence ID" value="KAF3178151.1"/>
    <property type="molecule type" value="Genomic_DNA"/>
</dbReference>
<evidence type="ECO:0000313" key="3">
    <source>
        <dbReference type="EMBL" id="KAF3229531.1"/>
    </source>
</evidence>